<feature type="domain" description="Acetophenone carboxylase-like C-terminal" evidence="5">
    <location>
        <begin position="567"/>
        <end position="732"/>
    </location>
</feature>
<dbReference type="Pfam" id="PF05378">
    <property type="entry name" value="Hydant_A_N"/>
    <property type="match status" value="1"/>
</dbReference>
<keyword evidence="7" id="KW-1185">Reference proteome</keyword>
<dbReference type="GO" id="GO:0005829">
    <property type="term" value="C:cytosol"/>
    <property type="evidence" value="ECO:0007669"/>
    <property type="project" value="TreeGrafter"/>
</dbReference>
<gene>
    <name evidence="6" type="ORF">SAMN04515674_11137</name>
</gene>
<comment type="similarity">
    <text evidence="1">Belongs to the oxoprolinase family.</text>
</comment>
<dbReference type="InterPro" id="IPR045079">
    <property type="entry name" value="Oxoprolinase-like"/>
</dbReference>
<dbReference type="AlphaFoldDB" id="A0A1I5W8A0"/>
<dbReference type="InterPro" id="IPR003692">
    <property type="entry name" value="Hydantoinase_B"/>
</dbReference>
<feature type="domain" description="Hydantoinase A/oxoprolinase" evidence="2">
    <location>
        <begin position="272"/>
        <end position="547"/>
    </location>
</feature>
<accession>A0A1I5W8A0</accession>
<feature type="domain" description="Hydantoinase/oxoprolinase N-terminal" evidence="4">
    <location>
        <begin position="135"/>
        <end position="253"/>
    </location>
</feature>
<dbReference type="Proteomes" id="UP000199306">
    <property type="component" value="Unassembled WGS sequence"/>
</dbReference>
<dbReference type="PANTHER" id="PTHR11365">
    <property type="entry name" value="5-OXOPROLINASE RELATED"/>
    <property type="match status" value="1"/>
</dbReference>
<evidence type="ECO:0000313" key="6">
    <source>
        <dbReference type="EMBL" id="SFQ15881.1"/>
    </source>
</evidence>
<dbReference type="EMBL" id="FOXH01000011">
    <property type="protein sequence ID" value="SFQ15881.1"/>
    <property type="molecule type" value="Genomic_DNA"/>
</dbReference>
<dbReference type="InterPro" id="IPR002821">
    <property type="entry name" value="Hydantoinase_A"/>
</dbReference>
<protein>
    <submittedName>
        <fullName evidence="6">5-oxoprolinase (ATP-hydrolysing)</fullName>
    </submittedName>
</protein>
<dbReference type="Pfam" id="PF02538">
    <property type="entry name" value="Hydantoinase_B"/>
    <property type="match status" value="1"/>
</dbReference>
<name>A0A1I5W8A0_9BACT</name>
<evidence type="ECO:0000259" key="4">
    <source>
        <dbReference type="Pfam" id="PF05378"/>
    </source>
</evidence>
<reference evidence="6 7" key="1">
    <citation type="submission" date="2016-10" db="EMBL/GenBank/DDBJ databases">
        <authorList>
            <person name="de Groot N.N."/>
        </authorList>
    </citation>
    <scope>NUCLEOTIDE SEQUENCE [LARGE SCALE GENOMIC DNA]</scope>
    <source>
        <strain evidence="7">E92,LMG 26720,CCM 7988</strain>
    </source>
</reference>
<evidence type="ECO:0000313" key="7">
    <source>
        <dbReference type="Proteomes" id="UP000199306"/>
    </source>
</evidence>
<dbReference type="GO" id="GO:0006749">
    <property type="term" value="P:glutathione metabolic process"/>
    <property type="evidence" value="ECO:0007669"/>
    <property type="project" value="TreeGrafter"/>
</dbReference>
<dbReference type="RefSeq" id="WP_092018427.1">
    <property type="nucleotide sequence ID" value="NZ_FOXH01000011.1"/>
</dbReference>
<dbReference type="InterPro" id="IPR049517">
    <property type="entry name" value="ACX-like_C"/>
</dbReference>
<proteinExistence type="inferred from homology"/>
<dbReference type="InterPro" id="IPR008040">
    <property type="entry name" value="Hydant_A_N"/>
</dbReference>
<dbReference type="GO" id="GO:0017168">
    <property type="term" value="F:5-oxoprolinase (ATP-hydrolyzing) activity"/>
    <property type="evidence" value="ECO:0007669"/>
    <property type="project" value="TreeGrafter"/>
</dbReference>
<sequence length="1265" mass="139009">MVNSYKISIDTGGTFTDCIATDAHGKMYRRKVLSSSSLRGEIQEWSDPQTIRIVQSWNLEKDILKGYDFKLLGDNQNVRVRSFDVVNSVLVLENPIEVPQYNAFSFELSAGEEAPVLGARLITHTALGEAFPPLQMKLGSTKGTNALLEMKGAKTAFFVTKGFKDLLRIGNQSRPDIFALNIIKPDPLYHEVIEVDEQIDKDGNVLRSIDSREILKNIAYLQAIGIESVAICFKNAYQNNIHEREVGEILREHFRFVSISTILSPQIKLLNRAETAVVNAYLSPVINSYLSNILDKLPENALQVMTSSGSLVRSDYFQPKDSLFSGPAGGVVGASVIAKRSGYEQLITFDMGGTSTDVARYDRKFDYQFSQKIGNAHIFSPALAIETVAAGGGSICDFDGFKLTVGPESAGSNPGPACYGAGGPLTITDVNLLLGRIDIQQFSIPVFVEKAAGKLQELIRKIEETSGKQVGKEEVLEGFRSIANEKMAEAVRKISIAKGYDTKEYALLAFGGAGGLHACGIAGLLNISTVILPEDAGILSAFGISEAGIERITEKSILSVLTENTFIQIQQAFEKLSEQAIEKLIQEGLPEKNIEIKRKILFLRFKGQDASLEIEWNDYQSIVENFKRDYQKTYGHWVENREIEVESVRVIASEKREDITGNAEKSRDPEVYSTAQPSHFLRSLVEGSWIDVPVFLRESLKTGSLIKGFAVLLDKFSTTVIEKGFELRIDKHGTSIIENKPAEQPSKTVIEASQETELELFTNRFMAIADNMGVMLQRTSLSVNVKERLDFSCALLDSTGELIANAPHIPVHLGSLGVCVRSLKKHISMEEGDVVITNHPKYGGSHLPDVTLVSPVFSEDKQLIGYVVNRCHHAEIGGIRPASMPPDATNLAQEGVVINPAYLVKNHKVLWENIKDILTQNPFPTRAVEENLADLNAALAANKNGAESLKELVRNYGLEKVHFYMELLKSYSAKKMRETLNRFDNGIYKAEEFLDDGTNLNVSVQISDNECIIDFSGSGNVHPGNLNGNEAIVNSVVIYVLRLLLNRNIPLNDGILRPVKIIIPEKTLLNPDFPDDPAKCPAVVGGNVELSQRLTDTLLKAFGVLACSQGTMNNVLFGNQKFGYYETICGGSGAGEGFNGASGVHTHMTNTRITDPEIFELRYPVRLDRFEIRENSGGAGKYKGGNGIEREITFLEDIQLSILTQHRYQLPYGMKGGFAGKTGEQFLKSAEGIRTLKGIEGIDVKAGETLLIKTPGGGGFGKSEI</sequence>
<dbReference type="PANTHER" id="PTHR11365:SF23">
    <property type="entry name" value="HYPOTHETICAL 5-OXOPROLINASE (EUROFUNG)-RELATED"/>
    <property type="match status" value="1"/>
</dbReference>
<dbReference type="Pfam" id="PF01968">
    <property type="entry name" value="Hydantoinase_A"/>
    <property type="match status" value="1"/>
</dbReference>
<evidence type="ECO:0000256" key="1">
    <source>
        <dbReference type="ARBA" id="ARBA00010403"/>
    </source>
</evidence>
<dbReference type="STRING" id="1079859.SAMN04515674_11137"/>
<organism evidence="6 7">
    <name type="scientific">Pseudarcicella hirudinis</name>
    <dbReference type="NCBI Taxonomy" id="1079859"/>
    <lineage>
        <taxon>Bacteria</taxon>
        <taxon>Pseudomonadati</taxon>
        <taxon>Bacteroidota</taxon>
        <taxon>Cytophagia</taxon>
        <taxon>Cytophagales</taxon>
        <taxon>Flectobacillaceae</taxon>
        <taxon>Pseudarcicella</taxon>
    </lineage>
</organism>
<feature type="domain" description="Hydantoinase B/oxoprolinase" evidence="3">
    <location>
        <begin position="756"/>
        <end position="1262"/>
    </location>
</feature>
<dbReference type="OrthoDB" id="9768323at2"/>
<dbReference type="Pfam" id="PF19278">
    <property type="entry name" value="Hydant_A_C"/>
    <property type="match status" value="1"/>
</dbReference>
<evidence type="ECO:0000259" key="3">
    <source>
        <dbReference type="Pfam" id="PF02538"/>
    </source>
</evidence>
<evidence type="ECO:0000259" key="2">
    <source>
        <dbReference type="Pfam" id="PF01968"/>
    </source>
</evidence>
<evidence type="ECO:0000259" key="5">
    <source>
        <dbReference type="Pfam" id="PF19278"/>
    </source>
</evidence>